<comment type="caution">
    <text evidence="5">The sequence shown here is derived from an EMBL/GenBank/DDBJ whole genome shotgun (WGS) entry which is preliminary data.</text>
</comment>
<dbReference type="InterPro" id="IPR039425">
    <property type="entry name" value="RNA_pol_sigma-70-like"/>
</dbReference>
<evidence type="ECO:0000259" key="4">
    <source>
        <dbReference type="Pfam" id="PF04542"/>
    </source>
</evidence>
<proteinExistence type="predicted"/>
<evidence type="ECO:0000313" key="6">
    <source>
        <dbReference type="Proteomes" id="UP000076023"/>
    </source>
</evidence>
<dbReference type="EMBL" id="BDCO01000002">
    <property type="protein sequence ID" value="GAT33543.1"/>
    <property type="molecule type" value="Genomic_DNA"/>
</dbReference>
<sequence length="226" mass="25626">MVKAGTGAATEAHHALSHLCQIYWYPLYSFARRTGHSPDDAEDLTQEFFLRLLEGEWVASADRTRGRFRTFLLTAMKRFLANEWHRAHAQKRGGHLPILSLDEESAETRFSREPAHTASPDILYERNWALALLENVLCRLEDDLSREGKTAWADILRPLLTSGRGEIDYAATASQLGISEGAARVAVHRLRQRYRQLIRSEVAETVGSEDEVDEELRHLFQVLSGA</sequence>
<keyword evidence="2" id="KW-0731">Sigma factor</keyword>
<dbReference type="InParanoid" id="A0A146G899"/>
<keyword evidence="6" id="KW-1185">Reference proteome</keyword>
<reference evidence="6" key="1">
    <citation type="journal article" date="2017" name="Genome Announc.">
        <title>Draft Genome Sequence of Terrimicrobium sacchariphilum NM-5T, a Facultative Anaerobic Soil Bacterium of the Class Spartobacteria.</title>
        <authorList>
            <person name="Qiu Y.L."/>
            <person name="Tourlousse D.M."/>
            <person name="Matsuura N."/>
            <person name="Ohashi A."/>
            <person name="Sekiguchi Y."/>
        </authorList>
    </citation>
    <scope>NUCLEOTIDE SEQUENCE [LARGE SCALE GENOMIC DNA]</scope>
    <source>
        <strain evidence="6">NM-5</strain>
    </source>
</reference>
<evidence type="ECO:0000256" key="2">
    <source>
        <dbReference type="ARBA" id="ARBA00023082"/>
    </source>
</evidence>
<keyword evidence="1" id="KW-0805">Transcription regulation</keyword>
<evidence type="ECO:0000256" key="3">
    <source>
        <dbReference type="ARBA" id="ARBA00023163"/>
    </source>
</evidence>
<dbReference type="PANTHER" id="PTHR43133:SF51">
    <property type="entry name" value="RNA POLYMERASE SIGMA FACTOR"/>
    <property type="match status" value="1"/>
</dbReference>
<keyword evidence="3" id="KW-0804">Transcription</keyword>
<dbReference type="InterPro" id="IPR013325">
    <property type="entry name" value="RNA_pol_sigma_r2"/>
</dbReference>
<dbReference type="GO" id="GO:0006352">
    <property type="term" value="P:DNA-templated transcription initiation"/>
    <property type="evidence" value="ECO:0007669"/>
    <property type="project" value="InterPro"/>
</dbReference>
<dbReference type="Proteomes" id="UP000076023">
    <property type="component" value="Unassembled WGS sequence"/>
</dbReference>
<dbReference type="STRING" id="690879.TSACC_21960"/>
<dbReference type="Pfam" id="PF04542">
    <property type="entry name" value="Sigma70_r2"/>
    <property type="match status" value="1"/>
</dbReference>
<dbReference type="PANTHER" id="PTHR43133">
    <property type="entry name" value="RNA POLYMERASE ECF-TYPE SIGMA FACTO"/>
    <property type="match status" value="1"/>
</dbReference>
<accession>A0A146G899</accession>
<dbReference type="AlphaFoldDB" id="A0A146G899"/>
<feature type="domain" description="RNA polymerase sigma-70 region 2" evidence="4">
    <location>
        <begin position="27"/>
        <end position="86"/>
    </location>
</feature>
<gene>
    <name evidence="5" type="ORF">TSACC_21960</name>
</gene>
<dbReference type="NCBIfam" id="TIGR02937">
    <property type="entry name" value="sigma70-ECF"/>
    <property type="match status" value="1"/>
</dbReference>
<protein>
    <submittedName>
        <fullName evidence="5">RNA polymerase sigma-70 factor, ECF subfamily</fullName>
    </submittedName>
</protein>
<organism evidence="5 6">
    <name type="scientific">Terrimicrobium sacchariphilum</name>
    <dbReference type="NCBI Taxonomy" id="690879"/>
    <lineage>
        <taxon>Bacteria</taxon>
        <taxon>Pseudomonadati</taxon>
        <taxon>Verrucomicrobiota</taxon>
        <taxon>Terrimicrobiia</taxon>
        <taxon>Terrimicrobiales</taxon>
        <taxon>Terrimicrobiaceae</taxon>
        <taxon>Terrimicrobium</taxon>
    </lineage>
</organism>
<dbReference type="GO" id="GO:0016987">
    <property type="term" value="F:sigma factor activity"/>
    <property type="evidence" value="ECO:0007669"/>
    <property type="project" value="UniProtKB-KW"/>
</dbReference>
<dbReference type="InterPro" id="IPR007627">
    <property type="entry name" value="RNA_pol_sigma70_r2"/>
</dbReference>
<dbReference type="SUPFAM" id="SSF88946">
    <property type="entry name" value="Sigma2 domain of RNA polymerase sigma factors"/>
    <property type="match status" value="1"/>
</dbReference>
<evidence type="ECO:0000313" key="5">
    <source>
        <dbReference type="EMBL" id="GAT33543.1"/>
    </source>
</evidence>
<dbReference type="Gene3D" id="1.10.1740.10">
    <property type="match status" value="1"/>
</dbReference>
<name>A0A146G899_TERSA</name>
<evidence type="ECO:0000256" key="1">
    <source>
        <dbReference type="ARBA" id="ARBA00023015"/>
    </source>
</evidence>
<dbReference type="InterPro" id="IPR014284">
    <property type="entry name" value="RNA_pol_sigma-70_dom"/>
</dbReference>